<feature type="transmembrane region" description="Helical" evidence="1">
    <location>
        <begin position="282"/>
        <end position="307"/>
    </location>
</feature>
<feature type="domain" description="Glycosyltransferase 2-like" evidence="2">
    <location>
        <begin position="8"/>
        <end position="178"/>
    </location>
</feature>
<gene>
    <name evidence="3" type="ORF">FAK_32910</name>
</gene>
<sequence length="339" mass="37666">MPAEPSLSVVSPFFNNEAVLARVIRQMADTLDQQFGDDWEFILVNDGSVDGSLQIARETISKLGCPRIRLMSLPWNHGRGRAIKTGIDAARGKIIVTTEADGSWGRDIVRELYDAICADPALHCVVASVHLPGGGLVNVPRHRVLLTIVGNWIIRKVFLPEISMNTGMTRAYRREVIQPLVTNENGKEFHLEVLLKLSALGFRISEIPATITWAPSPAKAPGRTRHKSSTKIMKTINTHLRFVAIANPIRNFAWMALCCFLASIFFLGWAVINLIIGDVAIYLGLVALFLMLFALVLMGFSICFCQFKEILSSSWMAAYRQGRPPSSAPAKEIFFNRED</sequence>
<dbReference type="RefSeq" id="WP_338601749.1">
    <property type="nucleotide sequence ID" value="NZ_AP028679.1"/>
</dbReference>
<dbReference type="CDD" id="cd04179">
    <property type="entry name" value="DPM_DPG-synthase_like"/>
    <property type="match status" value="1"/>
</dbReference>
<evidence type="ECO:0000259" key="2">
    <source>
        <dbReference type="Pfam" id="PF00535"/>
    </source>
</evidence>
<dbReference type="InterPro" id="IPR050256">
    <property type="entry name" value="Glycosyltransferase_2"/>
</dbReference>
<evidence type="ECO:0000313" key="4">
    <source>
        <dbReference type="Proteomes" id="UP001366166"/>
    </source>
</evidence>
<keyword evidence="1" id="KW-0812">Transmembrane</keyword>
<feature type="transmembrane region" description="Helical" evidence="1">
    <location>
        <begin position="252"/>
        <end position="276"/>
    </location>
</feature>
<reference evidence="4" key="1">
    <citation type="journal article" date="2023" name="Arch. Microbiol.">
        <title>Desulfoferula mesophilus gen. nov. sp. nov., a mesophilic sulfate-reducing bacterium isolated from a brackish lake sediment.</title>
        <authorList>
            <person name="Watanabe T."/>
            <person name="Yabe T."/>
            <person name="Tsuji J.M."/>
            <person name="Fukui M."/>
        </authorList>
    </citation>
    <scope>NUCLEOTIDE SEQUENCE [LARGE SCALE GENOMIC DNA]</scope>
    <source>
        <strain evidence="4">12FAK</strain>
    </source>
</reference>
<name>A0AAU9EXH3_9BACT</name>
<dbReference type="PANTHER" id="PTHR48090">
    <property type="entry name" value="UNDECAPRENYL-PHOSPHATE 4-DEOXY-4-FORMAMIDO-L-ARABINOSE TRANSFERASE-RELATED"/>
    <property type="match status" value="1"/>
</dbReference>
<dbReference type="Proteomes" id="UP001366166">
    <property type="component" value="Chromosome"/>
</dbReference>
<evidence type="ECO:0000313" key="3">
    <source>
        <dbReference type="EMBL" id="BEQ16225.1"/>
    </source>
</evidence>
<dbReference type="EMBL" id="AP028679">
    <property type="protein sequence ID" value="BEQ16225.1"/>
    <property type="molecule type" value="Genomic_DNA"/>
</dbReference>
<dbReference type="Pfam" id="PF00535">
    <property type="entry name" value="Glycos_transf_2"/>
    <property type="match status" value="1"/>
</dbReference>
<evidence type="ECO:0000256" key="1">
    <source>
        <dbReference type="SAM" id="Phobius"/>
    </source>
</evidence>
<dbReference type="AlphaFoldDB" id="A0AAU9EXH3"/>
<keyword evidence="1" id="KW-0472">Membrane</keyword>
<keyword evidence="4" id="KW-1185">Reference proteome</keyword>
<protein>
    <recommendedName>
        <fullName evidence="2">Glycosyltransferase 2-like domain-containing protein</fullName>
    </recommendedName>
</protein>
<dbReference type="Gene3D" id="3.90.550.10">
    <property type="entry name" value="Spore Coat Polysaccharide Biosynthesis Protein SpsA, Chain A"/>
    <property type="match status" value="1"/>
</dbReference>
<dbReference type="InterPro" id="IPR001173">
    <property type="entry name" value="Glyco_trans_2-like"/>
</dbReference>
<keyword evidence="1" id="KW-1133">Transmembrane helix</keyword>
<dbReference type="SUPFAM" id="SSF53448">
    <property type="entry name" value="Nucleotide-diphospho-sugar transferases"/>
    <property type="match status" value="1"/>
</dbReference>
<dbReference type="InterPro" id="IPR029044">
    <property type="entry name" value="Nucleotide-diphossugar_trans"/>
</dbReference>
<organism evidence="3 4">
    <name type="scientific">Desulfoferula mesophila</name>
    <dbReference type="NCBI Taxonomy" id="3058419"/>
    <lineage>
        <taxon>Bacteria</taxon>
        <taxon>Pseudomonadati</taxon>
        <taxon>Thermodesulfobacteriota</taxon>
        <taxon>Desulfarculia</taxon>
        <taxon>Desulfarculales</taxon>
        <taxon>Desulfarculaceae</taxon>
        <taxon>Desulfoferula</taxon>
    </lineage>
</organism>
<dbReference type="KEGG" id="dmp:FAK_32910"/>
<proteinExistence type="predicted"/>
<accession>A0AAU9EXH3</accession>